<proteinExistence type="inferred from homology"/>
<keyword evidence="3" id="KW-0805">Transcription regulation</keyword>
<dbReference type="Proteomes" id="UP000654123">
    <property type="component" value="Unassembled WGS sequence"/>
</dbReference>
<evidence type="ECO:0000256" key="2">
    <source>
        <dbReference type="ARBA" id="ARBA00023012"/>
    </source>
</evidence>
<dbReference type="InterPro" id="IPR042197">
    <property type="entry name" value="Apaf_helical"/>
</dbReference>
<reference evidence="9" key="2">
    <citation type="submission" date="2020-09" db="EMBL/GenBank/DDBJ databases">
        <authorList>
            <person name="Sun Q."/>
            <person name="Ohkuma M."/>
        </authorList>
    </citation>
    <scope>NUCLEOTIDE SEQUENCE</scope>
    <source>
        <strain evidence="9">JCM 4335</strain>
    </source>
</reference>
<dbReference type="Gene3D" id="1.10.10.10">
    <property type="entry name" value="Winged helix-like DNA-binding domain superfamily/Winged helix DNA-binding domain"/>
    <property type="match status" value="1"/>
</dbReference>
<dbReference type="InterPro" id="IPR058852">
    <property type="entry name" value="HTH_77"/>
</dbReference>
<feature type="compositionally biased region" description="Low complexity" evidence="7">
    <location>
        <begin position="358"/>
        <end position="367"/>
    </location>
</feature>
<dbReference type="GO" id="GO:0043531">
    <property type="term" value="F:ADP binding"/>
    <property type="evidence" value="ECO:0007669"/>
    <property type="project" value="InterPro"/>
</dbReference>
<evidence type="ECO:0000313" key="10">
    <source>
        <dbReference type="Proteomes" id="UP000654123"/>
    </source>
</evidence>
<dbReference type="SUPFAM" id="SSF48452">
    <property type="entry name" value="TPR-like"/>
    <property type="match status" value="1"/>
</dbReference>
<reference evidence="9" key="1">
    <citation type="journal article" date="2014" name="Int. J. Syst. Evol. Microbiol.">
        <title>Complete genome sequence of Corynebacterium casei LMG S-19264T (=DSM 44701T), isolated from a smear-ripened cheese.</title>
        <authorList>
            <consortium name="US DOE Joint Genome Institute (JGI-PGF)"/>
            <person name="Walter F."/>
            <person name="Albersmeier A."/>
            <person name="Kalinowski J."/>
            <person name="Ruckert C."/>
        </authorList>
    </citation>
    <scope>NUCLEOTIDE SEQUENCE</scope>
    <source>
        <strain evidence="9">JCM 4335</strain>
    </source>
</reference>
<accession>A0A918B404</accession>
<feature type="region of interest" description="Disordered" evidence="7">
    <location>
        <begin position="251"/>
        <end position="418"/>
    </location>
</feature>
<dbReference type="Gene3D" id="1.10.8.430">
    <property type="entry name" value="Helical domain of apoptotic protease-activating factors"/>
    <property type="match status" value="1"/>
</dbReference>
<evidence type="ECO:0000313" key="9">
    <source>
        <dbReference type="EMBL" id="GGQ15285.1"/>
    </source>
</evidence>
<dbReference type="PANTHER" id="PTHR35807:SF1">
    <property type="entry name" value="TRANSCRIPTIONAL REGULATOR REDD"/>
    <property type="match status" value="1"/>
</dbReference>
<evidence type="ECO:0000256" key="1">
    <source>
        <dbReference type="ARBA" id="ARBA00005820"/>
    </source>
</evidence>
<dbReference type="Pfam" id="PF00486">
    <property type="entry name" value="Trans_reg_C"/>
    <property type="match status" value="1"/>
</dbReference>
<dbReference type="PROSITE" id="PS51755">
    <property type="entry name" value="OMPR_PHOB"/>
    <property type="match status" value="1"/>
</dbReference>
<dbReference type="Pfam" id="PF25872">
    <property type="entry name" value="HTH_77"/>
    <property type="match status" value="1"/>
</dbReference>
<organism evidence="9 10">
    <name type="scientific">Streptomyces roseolilacinus</name>
    <dbReference type="NCBI Taxonomy" id="66904"/>
    <lineage>
        <taxon>Bacteria</taxon>
        <taxon>Bacillati</taxon>
        <taxon>Actinomycetota</taxon>
        <taxon>Actinomycetes</taxon>
        <taxon>Kitasatosporales</taxon>
        <taxon>Streptomycetaceae</taxon>
        <taxon>Streptomyces</taxon>
    </lineage>
</organism>
<dbReference type="PRINTS" id="PR00364">
    <property type="entry name" value="DISEASERSIST"/>
</dbReference>
<dbReference type="PANTHER" id="PTHR35807">
    <property type="entry name" value="TRANSCRIPTIONAL REGULATOR REDD-RELATED"/>
    <property type="match status" value="1"/>
</dbReference>
<gene>
    <name evidence="9" type="ORF">GCM10010249_37350</name>
</gene>
<dbReference type="InterPro" id="IPR027417">
    <property type="entry name" value="P-loop_NTPase"/>
</dbReference>
<evidence type="ECO:0000256" key="3">
    <source>
        <dbReference type="ARBA" id="ARBA00023015"/>
    </source>
</evidence>
<dbReference type="CDD" id="cd15831">
    <property type="entry name" value="BTAD"/>
    <property type="match status" value="1"/>
</dbReference>
<evidence type="ECO:0000256" key="6">
    <source>
        <dbReference type="PROSITE-ProRule" id="PRU01091"/>
    </source>
</evidence>
<dbReference type="InterPro" id="IPR011990">
    <property type="entry name" value="TPR-like_helical_dom_sf"/>
</dbReference>
<dbReference type="InterPro" id="IPR041664">
    <property type="entry name" value="AAA_16"/>
</dbReference>
<dbReference type="SMART" id="SM00382">
    <property type="entry name" value="AAA"/>
    <property type="match status" value="1"/>
</dbReference>
<dbReference type="SMART" id="SM00862">
    <property type="entry name" value="Trans_reg_C"/>
    <property type="match status" value="1"/>
</dbReference>
<keyword evidence="5" id="KW-0804">Transcription</keyword>
<dbReference type="Gene3D" id="3.40.50.300">
    <property type="entry name" value="P-loop containing nucleotide triphosphate hydrolases"/>
    <property type="match status" value="1"/>
</dbReference>
<protein>
    <recommendedName>
        <fullName evidence="8">OmpR/PhoB-type domain-containing protein</fullName>
    </recommendedName>
</protein>
<dbReference type="EMBL" id="BMSV01000007">
    <property type="protein sequence ID" value="GGQ15285.1"/>
    <property type="molecule type" value="Genomic_DNA"/>
</dbReference>
<feature type="region of interest" description="Disordered" evidence="7">
    <location>
        <begin position="757"/>
        <end position="776"/>
    </location>
</feature>
<dbReference type="Gene3D" id="1.25.40.10">
    <property type="entry name" value="Tetratricopeptide repeat domain"/>
    <property type="match status" value="1"/>
</dbReference>
<name>A0A918B404_9ACTN</name>
<keyword evidence="2" id="KW-0902">Two-component regulatory system</keyword>
<feature type="compositionally biased region" description="Pro residues" evidence="7">
    <location>
        <begin position="381"/>
        <end position="402"/>
    </location>
</feature>
<evidence type="ECO:0000259" key="8">
    <source>
        <dbReference type="PROSITE" id="PS51755"/>
    </source>
</evidence>
<feature type="compositionally biased region" description="Low complexity" evidence="7">
    <location>
        <begin position="256"/>
        <end position="268"/>
    </location>
</feature>
<dbReference type="AlphaFoldDB" id="A0A918B404"/>
<dbReference type="SUPFAM" id="SSF52540">
    <property type="entry name" value="P-loop containing nucleoside triphosphate hydrolases"/>
    <property type="match status" value="1"/>
</dbReference>
<comment type="similarity">
    <text evidence="1">Belongs to the AfsR/DnrI/RedD regulatory family.</text>
</comment>
<dbReference type="Pfam" id="PF03704">
    <property type="entry name" value="BTAD"/>
    <property type="match status" value="1"/>
</dbReference>
<dbReference type="Pfam" id="PF13191">
    <property type="entry name" value="AAA_16"/>
    <property type="match status" value="1"/>
</dbReference>
<keyword evidence="4 6" id="KW-0238">DNA-binding</keyword>
<dbReference type="GO" id="GO:0000160">
    <property type="term" value="P:phosphorelay signal transduction system"/>
    <property type="evidence" value="ECO:0007669"/>
    <property type="project" value="UniProtKB-KW"/>
</dbReference>
<dbReference type="InterPro" id="IPR051677">
    <property type="entry name" value="AfsR-DnrI-RedD_regulator"/>
</dbReference>
<dbReference type="SMART" id="SM01043">
    <property type="entry name" value="BTAD"/>
    <property type="match status" value="1"/>
</dbReference>
<dbReference type="SUPFAM" id="SSF46894">
    <property type="entry name" value="C-terminal effector domain of the bipartite response regulators"/>
    <property type="match status" value="1"/>
</dbReference>
<dbReference type="InterPro" id="IPR003593">
    <property type="entry name" value="AAA+_ATPase"/>
</dbReference>
<dbReference type="GO" id="GO:0006355">
    <property type="term" value="P:regulation of DNA-templated transcription"/>
    <property type="evidence" value="ECO:0007669"/>
    <property type="project" value="InterPro"/>
</dbReference>
<comment type="caution">
    <text evidence="9">The sequence shown here is derived from an EMBL/GenBank/DDBJ whole genome shotgun (WGS) entry which is preliminary data.</text>
</comment>
<sequence length="776" mass="81871">MGQFPGAAVEFRLLGPLEVRVAGRLLPLTAPRLRYALALLLLHANHTVPVAELAEGIWEGRLPADPANQVAVCVSLLRRRLGRAGADARRILTVPPGYALTARDAELDTALVRRLRSSADACAADGRLEEAAALLHRALSLWRGPLLGGMDRRAWRPQVRAWEEERVALREKWAELHLALGRHERVTSELAAFVQEHPFSERPRAQLMTALYRSGRRADALRLYRDTVRLFEERLGTAPGPELRRIQREILRGTLPRSPAPRTSAPPGDGHPEDGHPGDAPPGDGHPGDAPPGKGHPGGADGEALREAGGGARTAPAAPGDVPRPGPHAPSPARPAPPRPAPAGPPEPRPALLPPSWTPRLPALARRTPPPPAAPRHRDPLPAPPPATPAHPAHPAPGPAGPHRPVRAAEGRAPAGPCLLPGDLRAFVGREREVAALTGALSPAATGQVPVAAVTGGAGTGKTVLAVRAAHLLRPAFPDGQLYVDLRGTHPRPAAPEEVLGRFLRQLGTPASALPDGLEPRAETYRALLADRRVLVVLDDAASAAQIRPLLPGTGSCAVLVTGRARVASPFAALGVEPGLLPPEQALELLRHGAGEARLAAEPEAARRVVEFCGRLPLALGVVAARLAAKPHWTLDRMAARLADARGRLDELEHDGVAVRARIAPSYEAVGPDARRLLRRLALLPVPEVADRAVARLLGAGREAAEAAVEQLVDVRLVEAVGPDGPGGPRYRLHGLVRLFAAERAVEADAVVSATGPAHPTAAFPDEDLPHHPVVP</sequence>
<feature type="domain" description="OmpR/PhoB-type" evidence="8">
    <location>
        <begin position="1"/>
        <end position="102"/>
    </location>
</feature>
<dbReference type="GO" id="GO:0003677">
    <property type="term" value="F:DNA binding"/>
    <property type="evidence" value="ECO:0007669"/>
    <property type="project" value="UniProtKB-UniRule"/>
</dbReference>
<evidence type="ECO:0000256" key="5">
    <source>
        <dbReference type="ARBA" id="ARBA00023163"/>
    </source>
</evidence>
<evidence type="ECO:0000256" key="4">
    <source>
        <dbReference type="ARBA" id="ARBA00023125"/>
    </source>
</evidence>
<feature type="DNA-binding region" description="OmpR/PhoB-type" evidence="6">
    <location>
        <begin position="1"/>
        <end position="102"/>
    </location>
</feature>
<keyword evidence="10" id="KW-1185">Reference proteome</keyword>
<evidence type="ECO:0000256" key="7">
    <source>
        <dbReference type="SAM" id="MobiDB-lite"/>
    </source>
</evidence>
<dbReference type="InterPro" id="IPR036388">
    <property type="entry name" value="WH-like_DNA-bd_sf"/>
</dbReference>
<dbReference type="InterPro" id="IPR001867">
    <property type="entry name" value="OmpR/PhoB-type_DNA-bd"/>
</dbReference>
<dbReference type="InterPro" id="IPR005158">
    <property type="entry name" value="BTAD"/>
</dbReference>
<dbReference type="RefSeq" id="WP_189535339.1">
    <property type="nucleotide sequence ID" value="NZ_BMSV01000007.1"/>
</dbReference>
<dbReference type="InterPro" id="IPR016032">
    <property type="entry name" value="Sig_transdc_resp-reg_C-effctor"/>
</dbReference>
<feature type="compositionally biased region" description="Pro residues" evidence="7">
    <location>
        <begin position="322"/>
        <end position="357"/>
    </location>
</feature>